<keyword evidence="4" id="KW-1185">Reference proteome</keyword>
<accession>A0A4V5NIF9</accession>
<dbReference type="Proteomes" id="UP000309340">
    <property type="component" value="Unassembled WGS sequence"/>
</dbReference>
<dbReference type="Gene3D" id="3.30.70.100">
    <property type="match status" value="1"/>
</dbReference>
<name>A0A4V5NIF9_9PEZI</name>
<comment type="caution">
    <text evidence="3">The sequence shown here is derived from an EMBL/GenBank/DDBJ whole genome shotgun (WGS) entry which is preliminary data.</text>
</comment>
<evidence type="ECO:0000313" key="3">
    <source>
        <dbReference type="EMBL" id="TKA82979.1"/>
    </source>
</evidence>
<dbReference type="InterPro" id="IPR009799">
    <property type="entry name" value="EthD_dom"/>
</dbReference>
<dbReference type="PANTHER" id="PTHR40260:SF2">
    <property type="entry name" value="BLR8190 PROTEIN"/>
    <property type="match status" value="1"/>
</dbReference>
<dbReference type="AlphaFoldDB" id="A0A4V5NIF9"/>
<dbReference type="OrthoDB" id="4892971at2759"/>
<gene>
    <name evidence="3" type="ORF">B0A55_01558</name>
</gene>
<comment type="similarity">
    <text evidence="1">Belongs to the tpcK family.</text>
</comment>
<dbReference type="NCBIfam" id="TIGR02118">
    <property type="entry name" value="EthD family reductase"/>
    <property type="match status" value="1"/>
</dbReference>
<sequence length="98" mass="10953">MAETTVLYPKGTKFNMDYYLSSHMPLVGKHFSSKGLKGWKVLDFGKDADFCVQATLEWDSHESFEKAAATQEMEVMEDVPNFSDKQPVMLPGAIKGTS</sequence>
<dbReference type="PANTHER" id="PTHR40260">
    <property type="entry name" value="BLR8190 PROTEIN"/>
    <property type="match status" value="1"/>
</dbReference>
<protein>
    <recommendedName>
        <fullName evidence="2">EthD domain-containing protein</fullName>
    </recommendedName>
</protein>
<feature type="domain" description="EthD" evidence="2">
    <location>
        <begin position="17"/>
        <end position="85"/>
    </location>
</feature>
<dbReference type="SUPFAM" id="SSF54909">
    <property type="entry name" value="Dimeric alpha+beta barrel"/>
    <property type="match status" value="1"/>
</dbReference>
<evidence type="ECO:0000259" key="2">
    <source>
        <dbReference type="Pfam" id="PF07110"/>
    </source>
</evidence>
<proteinExistence type="inferred from homology"/>
<dbReference type="GO" id="GO:0016491">
    <property type="term" value="F:oxidoreductase activity"/>
    <property type="evidence" value="ECO:0007669"/>
    <property type="project" value="InterPro"/>
</dbReference>
<reference evidence="3 4" key="1">
    <citation type="submission" date="2017-03" db="EMBL/GenBank/DDBJ databases">
        <title>Genomes of endolithic fungi from Antarctica.</title>
        <authorList>
            <person name="Coleine C."/>
            <person name="Masonjones S."/>
            <person name="Stajich J.E."/>
        </authorList>
    </citation>
    <scope>NUCLEOTIDE SEQUENCE [LARGE SCALE GENOMIC DNA]</scope>
    <source>
        <strain evidence="3 4">CCFEE 5184</strain>
    </source>
</reference>
<evidence type="ECO:0000256" key="1">
    <source>
        <dbReference type="ARBA" id="ARBA00005986"/>
    </source>
</evidence>
<dbReference type="Pfam" id="PF07110">
    <property type="entry name" value="EthD"/>
    <property type="match status" value="1"/>
</dbReference>
<dbReference type="InterPro" id="IPR011008">
    <property type="entry name" value="Dimeric_a/b-barrel"/>
</dbReference>
<evidence type="ECO:0000313" key="4">
    <source>
        <dbReference type="Proteomes" id="UP000309340"/>
    </source>
</evidence>
<dbReference type="EMBL" id="NAJQ01000020">
    <property type="protein sequence ID" value="TKA82979.1"/>
    <property type="molecule type" value="Genomic_DNA"/>
</dbReference>
<dbReference type="STRING" id="329884.A0A4V5NIF9"/>
<organism evidence="3 4">
    <name type="scientific">Friedmanniomyces simplex</name>
    <dbReference type="NCBI Taxonomy" id="329884"/>
    <lineage>
        <taxon>Eukaryota</taxon>
        <taxon>Fungi</taxon>
        <taxon>Dikarya</taxon>
        <taxon>Ascomycota</taxon>
        <taxon>Pezizomycotina</taxon>
        <taxon>Dothideomycetes</taxon>
        <taxon>Dothideomycetidae</taxon>
        <taxon>Mycosphaerellales</taxon>
        <taxon>Teratosphaeriaceae</taxon>
        <taxon>Friedmanniomyces</taxon>
    </lineage>
</organism>